<sequence>MRKLKELTKVFAADERGLETVEYAIIVGVIVAGTIALIPSIGGWVNSRFAALD</sequence>
<accession>A0A0F9AHZ3</accession>
<evidence type="ECO:0000313" key="2">
    <source>
        <dbReference type="EMBL" id="KKL09030.1"/>
    </source>
</evidence>
<comment type="caution">
    <text evidence="2">The sequence shown here is derived from an EMBL/GenBank/DDBJ whole genome shotgun (WGS) entry which is preliminary data.</text>
</comment>
<dbReference type="EMBL" id="LAZR01042644">
    <property type="protein sequence ID" value="KKL09030.1"/>
    <property type="molecule type" value="Genomic_DNA"/>
</dbReference>
<reference evidence="2" key="1">
    <citation type="journal article" date="2015" name="Nature">
        <title>Complex archaea that bridge the gap between prokaryotes and eukaryotes.</title>
        <authorList>
            <person name="Spang A."/>
            <person name="Saw J.H."/>
            <person name="Jorgensen S.L."/>
            <person name="Zaremba-Niedzwiedzka K."/>
            <person name="Martijn J."/>
            <person name="Lind A.E."/>
            <person name="van Eijk R."/>
            <person name="Schleper C."/>
            <person name="Guy L."/>
            <person name="Ettema T.J."/>
        </authorList>
    </citation>
    <scope>NUCLEOTIDE SEQUENCE</scope>
</reference>
<feature type="non-terminal residue" evidence="2">
    <location>
        <position position="53"/>
    </location>
</feature>
<evidence type="ECO:0008006" key="3">
    <source>
        <dbReference type="Google" id="ProtNLM"/>
    </source>
</evidence>
<dbReference type="AlphaFoldDB" id="A0A0F9AHZ3"/>
<gene>
    <name evidence="2" type="ORF">LCGC14_2569960</name>
</gene>
<feature type="transmembrane region" description="Helical" evidence="1">
    <location>
        <begin position="21"/>
        <end position="45"/>
    </location>
</feature>
<organism evidence="2">
    <name type="scientific">marine sediment metagenome</name>
    <dbReference type="NCBI Taxonomy" id="412755"/>
    <lineage>
        <taxon>unclassified sequences</taxon>
        <taxon>metagenomes</taxon>
        <taxon>ecological metagenomes</taxon>
    </lineage>
</organism>
<name>A0A0F9AHZ3_9ZZZZ</name>
<keyword evidence="1" id="KW-0472">Membrane</keyword>
<evidence type="ECO:0000256" key="1">
    <source>
        <dbReference type="SAM" id="Phobius"/>
    </source>
</evidence>
<proteinExistence type="predicted"/>
<keyword evidence="1" id="KW-1133">Transmembrane helix</keyword>
<protein>
    <recommendedName>
        <fullName evidence="3">Flp/Fap pilin component</fullName>
    </recommendedName>
</protein>
<keyword evidence="1" id="KW-0812">Transmembrane</keyword>